<name>A0A1Y6BX56_9PROT</name>
<protein>
    <recommendedName>
        <fullName evidence="3">DUF2889 domain-containing protein</fullName>
    </recommendedName>
</protein>
<gene>
    <name evidence="1" type="ORF">SAMN05428998_111118</name>
</gene>
<evidence type="ECO:0000313" key="1">
    <source>
        <dbReference type="EMBL" id="SMF33306.1"/>
    </source>
</evidence>
<reference evidence="1 2" key="1">
    <citation type="submission" date="2017-04" db="EMBL/GenBank/DDBJ databases">
        <authorList>
            <person name="Afonso C.L."/>
            <person name="Miller P.J."/>
            <person name="Scott M.A."/>
            <person name="Spackman E."/>
            <person name="Goraichik I."/>
            <person name="Dimitrov K.M."/>
            <person name="Suarez D.L."/>
            <person name="Swayne D.E."/>
        </authorList>
    </citation>
    <scope>NUCLEOTIDE SEQUENCE [LARGE SCALE GENOMIC DNA]</scope>
    <source>
        <strain evidence="1 2">USBA 355</strain>
    </source>
</reference>
<evidence type="ECO:0008006" key="3">
    <source>
        <dbReference type="Google" id="ProtNLM"/>
    </source>
</evidence>
<dbReference type="STRING" id="560819.SAMN05428998_111118"/>
<dbReference type="InterPro" id="IPR021312">
    <property type="entry name" value="DUF2889"/>
</dbReference>
<proteinExistence type="predicted"/>
<keyword evidence="2" id="KW-1185">Reference proteome</keyword>
<dbReference type="Pfam" id="PF11136">
    <property type="entry name" value="DUF2889"/>
    <property type="match status" value="1"/>
</dbReference>
<dbReference type="Proteomes" id="UP000192917">
    <property type="component" value="Unassembled WGS sequence"/>
</dbReference>
<dbReference type="EMBL" id="FWZX01000011">
    <property type="protein sequence ID" value="SMF33306.1"/>
    <property type="molecule type" value="Genomic_DNA"/>
</dbReference>
<dbReference type="RefSeq" id="WP_085123493.1">
    <property type="nucleotide sequence ID" value="NZ_FWZX01000011.1"/>
</dbReference>
<accession>A0A1Y6BX56</accession>
<sequence length="192" mass="21411">MPLSPPVAREPMHTRRYSFEAFRRADGLWDIDAQLTDTKTYGFDNDYRGRIEAGEPLHGMWLRLTLDEDFLVHAIEAVSDHTPYAVCPAVTPNFQRIVGLRIGPGWRNKVRQQVGGVEGCTHLVEMLGALGTVAYQALYPVRVRRESEAPQPGRRPPLLGSCHAFAPDSPVVRKQWPEFYTGPGAATDDAAE</sequence>
<organism evidence="1 2">
    <name type="scientific">Tistlia consotensis USBA 355</name>
    <dbReference type="NCBI Taxonomy" id="560819"/>
    <lineage>
        <taxon>Bacteria</taxon>
        <taxon>Pseudomonadati</taxon>
        <taxon>Pseudomonadota</taxon>
        <taxon>Alphaproteobacteria</taxon>
        <taxon>Rhodospirillales</taxon>
        <taxon>Rhodovibrionaceae</taxon>
        <taxon>Tistlia</taxon>
    </lineage>
</organism>
<evidence type="ECO:0000313" key="2">
    <source>
        <dbReference type="Proteomes" id="UP000192917"/>
    </source>
</evidence>
<dbReference type="AlphaFoldDB" id="A0A1Y6BX56"/>